<dbReference type="InterPro" id="IPR013088">
    <property type="entry name" value="Znf_NHR/GATA"/>
</dbReference>
<name>A0A814HIX8_ADIRI</name>
<organism evidence="10 11">
    <name type="scientific">Adineta ricciae</name>
    <name type="common">Rotifer</name>
    <dbReference type="NCBI Taxonomy" id="249248"/>
    <lineage>
        <taxon>Eukaryota</taxon>
        <taxon>Metazoa</taxon>
        <taxon>Spiralia</taxon>
        <taxon>Gnathifera</taxon>
        <taxon>Rotifera</taxon>
        <taxon>Eurotatoria</taxon>
        <taxon>Bdelloidea</taxon>
        <taxon>Adinetida</taxon>
        <taxon>Adinetidae</taxon>
        <taxon>Adineta</taxon>
    </lineage>
</organism>
<protein>
    <recommendedName>
        <fullName evidence="9">Nuclear receptor domain-containing protein</fullName>
    </recommendedName>
</protein>
<dbReference type="GO" id="GO:0045944">
    <property type="term" value="P:positive regulation of transcription by RNA polymerase II"/>
    <property type="evidence" value="ECO:0007669"/>
    <property type="project" value="TreeGrafter"/>
</dbReference>
<dbReference type="Pfam" id="PF00105">
    <property type="entry name" value="zf-C4"/>
    <property type="match status" value="1"/>
</dbReference>
<evidence type="ECO:0000256" key="1">
    <source>
        <dbReference type="ARBA" id="ARBA00022723"/>
    </source>
</evidence>
<dbReference type="GO" id="GO:0004879">
    <property type="term" value="F:nuclear receptor activity"/>
    <property type="evidence" value="ECO:0007669"/>
    <property type="project" value="TreeGrafter"/>
</dbReference>
<keyword evidence="1" id="KW-0479">Metal-binding</keyword>
<dbReference type="InterPro" id="IPR050234">
    <property type="entry name" value="Nuclear_hormone_rcpt_NR1"/>
</dbReference>
<dbReference type="GO" id="GO:0000978">
    <property type="term" value="F:RNA polymerase II cis-regulatory region sequence-specific DNA binding"/>
    <property type="evidence" value="ECO:0007669"/>
    <property type="project" value="TreeGrafter"/>
</dbReference>
<comment type="caution">
    <text evidence="10">The sequence shown here is derived from an EMBL/GenBank/DDBJ whole genome shotgun (WGS) entry which is preliminary data.</text>
</comment>
<accession>A0A814HIX8</accession>
<proteinExistence type="predicted"/>
<evidence type="ECO:0000256" key="2">
    <source>
        <dbReference type="ARBA" id="ARBA00022771"/>
    </source>
</evidence>
<evidence type="ECO:0000313" key="10">
    <source>
        <dbReference type="EMBL" id="CAF1011493.1"/>
    </source>
</evidence>
<dbReference type="PROSITE" id="PS00031">
    <property type="entry name" value="NUCLEAR_REC_DBD_1"/>
    <property type="match status" value="1"/>
</dbReference>
<dbReference type="GO" id="GO:0008270">
    <property type="term" value="F:zinc ion binding"/>
    <property type="evidence" value="ECO:0007669"/>
    <property type="project" value="UniProtKB-KW"/>
</dbReference>
<keyword evidence="5" id="KW-0238">DNA-binding</keyword>
<keyword evidence="3" id="KW-0862">Zinc</keyword>
<keyword evidence="6" id="KW-0804">Transcription</keyword>
<keyword evidence="4" id="KW-0805">Transcription regulation</keyword>
<evidence type="ECO:0000256" key="8">
    <source>
        <dbReference type="ARBA" id="ARBA00023242"/>
    </source>
</evidence>
<dbReference type="PANTHER" id="PTHR24082">
    <property type="entry name" value="NUCLEAR HORMONE RECEPTOR"/>
    <property type="match status" value="1"/>
</dbReference>
<keyword evidence="8" id="KW-0539">Nucleus</keyword>
<keyword evidence="7" id="KW-0675">Receptor</keyword>
<dbReference type="AlphaFoldDB" id="A0A814HIX8"/>
<gene>
    <name evidence="10" type="ORF">EDS130_LOCUS15412</name>
</gene>
<evidence type="ECO:0000313" key="11">
    <source>
        <dbReference type="Proteomes" id="UP000663852"/>
    </source>
</evidence>
<evidence type="ECO:0000256" key="7">
    <source>
        <dbReference type="ARBA" id="ARBA00023170"/>
    </source>
</evidence>
<dbReference type="InterPro" id="IPR035500">
    <property type="entry name" value="NHR-like_dom_sf"/>
</dbReference>
<feature type="domain" description="Nuclear receptor" evidence="9">
    <location>
        <begin position="10"/>
        <end position="87"/>
    </location>
</feature>
<dbReference type="SMART" id="SM00399">
    <property type="entry name" value="ZnF_C4"/>
    <property type="match status" value="1"/>
</dbReference>
<dbReference type="GO" id="GO:0000122">
    <property type="term" value="P:negative regulation of transcription by RNA polymerase II"/>
    <property type="evidence" value="ECO:0007669"/>
    <property type="project" value="TreeGrafter"/>
</dbReference>
<dbReference type="PROSITE" id="PS51030">
    <property type="entry name" value="NUCLEAR_REC_DBD_2"/>
    <property type="match status" value="1"/>
</dbReference>
<evidence type="ECO:0000259" key="9">
    <source>
        <dbReference type="PROSITE" id="PS51030"/>
    </source>
</evidence>
<dbReference type="SUPFAM" id="SSF48508">
    <property type="entry name" value="Nuclear receptor ligand-binding domain"/>
    <property type="match status" value="1"/>
</dbReference>
<evidence type="ECO:0000256" key="4">
    <source>
        <dbReference type="ARBA" id="ARBA00023015"/>
    </source>
</evidence>
<dbReference type="Gene3D" id="1.10.565.10">
    <property type="entry name" value="Retinoid X Receptor"/>
    <property type="match status" value="1"/>
</dbReference>
<dbReference type="GO" id="GO:0030154">
    <property type="term" value="P:cell differentiation"/>
    <property type="evidence" value="ECO:0007669"/>
    <property type="project" value="TreeGrafter"/>
</dbReference>
<keyword evidence="2" id="KW-0863">Zinc-finger</keyword>
<dbReference type="PANTHER" id="PTHR24082:SF283">
    <property type="entry name" value="NUCLEAR HORMONE RECEPTOR HR96"/>
    <property type="match status" value="1"/>
</dbReference>
<sequence>MMATSVSRINSPCLVCGDKSIGFNFGVLTCMACKAFFRRNAVKLGNYDFKCPNDGDCPINHVYRRICNCCRLAKCFHVGMKKELILSEAEKQARKERAAQHRQQREKLVAPKKSDMTQTVAIPEKRLTHRDYSHIYTSDQANIQNVYNTFELTCIAPRQSQYPEFPCVVHTNLYTFLNEYSKSHKVLIEYFKRLPEFDSLRLRDKIYLVRNHFGNVNNIYEAIIHPGVSTNLAVSFINIFGISLADQLLRCIERIQEFSYDPVILKLFLTVTAFSSGNLRKRCDLILDYDSNTSLSIFAAQSVYIELLWKYILSRSSTIPDAIKYFNRLVQFSLYLLNVHLMVDGYISNMTEEIEQMDPLMKSMWPSAENKNAS</sequence>
<evidence type="ECO:0000256" key="6">
    <source>
        <dbReference type="ARBA" id="ARBA00023163"/>
    </source>
</evidence>
<dbReference type="Proteomes" id="UP000663852">
    <property type="component" value="Unassembled WGS sequence"/>
</dbReference>
<dbReference type="EMBL" id="CAJNOJ010000065">
    <property type="protein sequence ID" value="CAF1011493.1"/>
    <property type="molecule type" value="Genomic_DNA"/>
</dbReference>
<reference evidence="10" key="1">
    <citation type="submission" date="2021-02" db="EMBL/GenBank/DDBJ databases">
        <authorList>
            <person name="Nowell W R."/>
        </authorList>
    </citation>
    <scope>NUCLEOTIDE SEQUENCE</scope>
</reference>
<dbReference type="OrthoDB" id="6355676at2759"/>
<evidence type="ECO:0000256" key="5">
    <source>
        <dbReference type="ARBA" id="ARBA00023125"/>
    </source>
</evidence>
<dbReference type="InterPro" id="IPR001628">
    <property type="entry name" value="Znf_hrmn_rcpt"/>
</dbReference>
<dbReference type="PRINTS" id="PR00047">
    <property type="entry name" value="STROIDFINGER"/>
</dbReference>
<evidence type="ECO:0000256" key="3">
    <source>
        <dbReference type="ARBA" id="ARBA00022833"/>
    </source>
</evidence>
<dbReference type="SUPFAM" id="SSF57716">
    <property type="entry name" value="Glucocorticoid receptor-like (DNA-binding domain)"/>
    <property type="match status" value="1"/>
</dbReference>
<dbReference type="Gene3D" id="3.30.50.10">
    <property type="entry name" value="Erythroid Transcription Factor GATA-1, subunit A"/>
    <property type="match status" value="1"/>
</dbReference>